<dbReference type="GO" id="GO:0003700">
    <property type="term" value="F:DNA-binding transcription factor activity"/>
    <property type="evidence" value="ECO:0007669"/>
    <property type="project" value="InterPro"/>
</dbReference>
<evidence type="ECO:0000256" key="4">
    <source>
        <dbReference type="ARBA" id="ARBA00023163"/>
    </source>
</evidence>
<keyword evidence="10" id="KW-1185">Reference proteome</keyword>
<organism evidence="9 10">
    <name type="scientific">Acacia crassicarpa</name>
    <name type="common">northern wattle</name>
    <dbReference type="NCBI Taxonomy" id="499986"/>
    <lineage>
        <taxon>Eukaryota</taxon>
        <taxon>Viridiplantae</taxon>
        <taxon>Streptophyta</taxon>
        <taxon>Embryophyta</taxon>
        <taxon>Tracheophyta</taxon>
        <taxon>Spermatophyta</taxon>
        <taxon>Magnoliopsida</taxon>
        <taxon>eudicotyledons</taxon>
        <taxon>Gunneridae</taxon>
        <taxon>Pentapetalae</taxon>
        <taxon>rosids</taxon>
        <taxon>fabids</taxon>
        <taxon>Fabales</taxon>
        <taxon>Fabaceae</taxon>
        <taxon>Caesalpinioideae</taxon>
        <taxon>mimosoid clade</taxon>
        <taxon>Acacieae</taxon>
        <taxon>Acacia</taxon>
    </lineage>
</organism>
<dbReference type="GO" id="GO:0005634">
    <property type="term" value="C:nucleus"/>
    <property type="evidence" value="ECO:0007669"/>
    <property type="project" value="UniProtKB-SubCell"/>
</dbReference>
<comment type="similarity">
    <text evidence="6">Belongs to the AP2/ERF transcription factor family. ERF subfamily.</text>
</comment>
<evidence type="ECO:0000256" key="1">
    <source>
        <dbReference type="ARBA" id="ARBA00004123"/>
    </source>
</evidence>
<dbReference type="PROSITE" id="PS51032">
    <property type="entry name" value="AP2_ERF"/>
    <property type="match status" value="1"/>
</dbReference>
<dbReference type="FunFam" id="3.30.730.10:FF:000001">
    <property type="entry name" value="Ethylene-responsive transcription factor 2"/>
    <property type="match status" value="1"/>
</dbReference>
<protein>
    <recommendedName>
        <fullName evidence="8">AP2/ERF domain-containing protein</fullName>
    </recommendedName>
</protein>
<dbReference type="AlphaFoldDB" id="A0AAE1IVU9"/>
<feature type="region of interest" description="Disordered" evidence="7">
    <location>
        <begin position="66"/>
        <end position="109"/>
    </location>
</feature>
<dbReference type="PRINTS" id="PR00367">
    <property type="entry name" value="ETHRSPELEMNT"/>
</dbReference>
<evidence type="ECO:0000256" key="2">
    <source>
        <dbReference type="ARBA" id="ARBA00023015"/>
    </source>
</evidence>
<sequence length="243" mass="26499">MSSDPPPSSSSFHPPTSLSPDQELSVIVAALTNVVIGSTSDNLPYHLNLPYSSAASDVVHNENYAGPSQTVEASRPDFGFASGSGSKLLPDEISGNRQPQKRAKKKYRGVRQRPWGKWAAEIRDPRRATRVWLGTFKTEEEAAHAYDKAAMEFRGPRAKLNFPFSDDSLLNLQATQLPEAPSTSAVASVAEQENTENLNSGMEAMGTEGEFWDRIGKADLEQWLMDFPTGDSSDSAPGTTHSW</sequence>
<dbReference type="PANTHER" id="PTHR31190">
    <property type="entry name" value="DNA-BINDING DOMAIN"/>
    <property type="match status" value="1"/>
</dbReference>
<keyword evidence="3" id="KW-0238">DNA-binding</keyword>
<accession>A0AAE1IVU9</accession>
<dbReference type="Gene3D" id="3.30.730.10">
    <property type="entry name" value="AP2/ERF domain"/>
    <property type="match status" value="1"/>
</dbReference>
<dbReference type="Proteomes" id="UP001293593">
    <property type="component" value="Unassembled WGS sequence"/>
</dbReference>
<name>A0AAE1IVU9_9FABA</name>
<evidence type="ECO:0000256" key="3">
    <source>
        <dbReference type="ARBA" id="ARBA00023125"/>
    </source>
</evidence>
<dbReference type="InterPro" id="IPR001471">
    <property type="entry name" value="AP2/ERF_dom"/>
</dbReference>
<keyword evidence="5" id="KW-0539">Nucleus</keyword>
<dbReference type="EMBL" id="JAWXYG010000011">
    <property type="protein sequence ID" value="KAK4258762.1"/>
    <property type="molecule type" value="Genomic_DNA"/>
</dbReference>
<evidence type="ECO:0000256" key="5">
    <source>
        <dbReference type="ARBA" id="ARBA00023242"/>
    </source>
</evidence>
<comment type="subcellular location">
    <subcellularLocation>
        <location evidence="1">Nucleus</location>
    </subcellularLocation>
</comment>
<dbReference type="SUPFAM" id="SSF54171">
    <property type="entry name" value="DNA-binding domain"/>
    <property type="match status" value="1"/>
</dbReference>
<proteinExistence type="inferred from homology"/>
<evidence type="ECO:0000313" key="9">
    <source>
        <dbReference type="EMBL" id="KAK4258762.1"/>
    </source>
</evidence>
<evidence type="ECO:0000256" key="7">
    <source>
        <dbReference type="SAM" id="MobiDB-lite"/>
    </source>
</evidence>
<dbReference type="InterPro" id="IPR016177">
    <property type="entry name" value="DNA-bd_dom_sf"/>
</dbReference>
<dbReference type="InterPro" id="IPR036955">
    <property type="entry name" value="AP2/ERF_dom_sf"/>
</dbReference>
<evidence type="ECO:0000313" key="10">
    <source>
        <dbReference type="Proteomes" id="UP001293593"/>
    </source>
</evidence>
<feature type="domain" description="AP2/ERF" evidence="8">
    <location>
        <begin position="106"/>
        <end position="163"/>
    </location>
</feature>
<evidence type="ECO:0000259" key="8">
    <source>
        <dbReference type="PROSITE" id="PS51032"/>
    </source>
</evidence>
<gene>
    <name evidence="9" type="ORF">QN277_005174</name>
</gene>
<evidence type="ECO:0000256" key="6">
    <source>
        <dbReference type="ARBA" id="ARBA00024343"/>
    </source>
</evidence>
<keyword evidence="4" id="KW-0804">Transcription</keyword>
<keyword evidence="2" id="KW-0805">Transcription regulation</keyword>
<comment type="caution">
    <text evidence="9">The sequence shown here is derived from an EMBL/GenBank/DDBJ whole genome shotgun (WGS) entry which is preliminary data.</text>
</comment>
<feature type="compositionally biased region" description="Basic residues" evidence="7">
    <location>
        <begin position="99"/>
        <end position="109"/>
    </location>
</feature>
<dbReference type="Pfam" id="PF00847">
    <property type="entry name" value="AP2"/>
    <property type="match status" value="1"/>
</dbReference>
<dbReference type="InterPro" id="IPR044808">
    <property type="entry name" value="ERF_plant"/>
</dbReference>
<reference evidence="9" key="1">
    <citation type="submission" date="2023-10" db="EMBL/GenBank/DDBJ databases">
        <title>Chromosome-level genome of the transformable northern wattle, Acacia crassicarpa.</title>
        <authorList>
            <person name="Massaro I."/>
            <person name="Sinha N.R."/>
            <person name="Poethig S."/>
            <person name="Leichty A.R."/>
        </authorList>
    </citation>
    <scope>NUCLEOTIDE SEQUENCE</scope>
    <source>
        <strain evidence="9">Acra3RX</strain>
        <tissue evidence="9">Leaf</tissue>
    </source>
</reference>
<dbReference type="GO" id="GO:0009873">
    <property type="term" value="P:ethylene-activated signaling pathway"/>
    <property type="evidence" value="ECO:0007669"/>
    <property type="project" value="InterPro"/>
</dbReference>
<dbReference type="PANTHER" id="PTHR31190:SF181">
    <property type="entry name" value="OS02G0764700 PROTEIN"/>
    <property type="match status" value="1"/>
</dbReference>
<dbReference type="SMART" id="SM00380">
    <property type="entry name" value="AP2"/>
    <property type="match status" value="1"/>
</dbReference>
<dbReference type="CDD" id="cd00018">
    <property type="entry name" value="AP2"/>
    <property type="match status" value="1"/>
</dbReference>
<dbReference type="GO" id="GO:0003677">
    <property type="term" value="F:DNA binding"/>
    <property type="evidence" value="ECO:0007669"/>
    <property type="project" value="UniProtKB-KW"/>
</dbReference>